<dbReference type="Pfam" id="PF00528">
    <property type="entry name" value="BPD_transp_1"/>
    <property type="match status" value="2"/>
</dbReference>
<feature type="transmembrane region" description="Helical" evidence="5">
    <location>
        <begin position="489"/>
        <end position="509"/>
    </location>
</feature>
<dbReference type="Proteomes" id="UP000321567">
    <property type="component" value="Unassembled WGS sequence"/>
</dbReference>
<evidence type="ECO:0000256" key="1">
    <source>
        <dbReference type="ARBA" id="ARBA00004651"/>
    </source>
</evidence>
<evidence type="ECO:0000256" key="5">
    <source>
        <dbReference type="RuleBase" id="RU363032"/>
    </source>
</evidence>
<gene>
    <name evidence="7" type="ORF">ROR02_08920</name>
</gene>
<dbReference type="GO" id="GO:0055085">
    <property type="term" value="P:transmembrane transport"/>
    <property type="evidence" value="ECO:0007669"/>
    <property type="project" value="InterPro"/>
</dbReference>
<name>A0A512H5Q3_9PROT</name>
<dbReference type="PANTHER" id="PTHR43496:SF1">
    <property type="entry name" value="POLYGALACTURONAN_RHAMNOGALACTURONAN TRANSPORT SYSTEM PERMEASE PROTEIN YTEP"/>
    <property type="match status" value="1"/>
</dbReference>
<feature type="transmembrane region" description="Helical" evidence="5">
    <location>
        <begin position="114"/>
        <end position="136"/>
    </location>
</feature>
<keyword evidence="2 5" id="KW-0812">Transmembrane</keyword>
<feature type="transmembrane region" description="Helical" evidence="5">
    <location>
        <begin position="76"/>
        <end position="102"/>
    </location>
</feature>
<feature type="transmembrane region" description="Helical" evidence="5">
    <location>
        <begin position="252"/>
        <end position="272"/>
    </location>
</feature>
<keyword evidence="4 5" id="KW-0472">Membrane</keyword>
<dbReference type="GO" id="GO:0005886">
    <property type="term" value="C:plasma membrane"/>
    <property type="evidence" value="ECO:0007669"/>
    <property type="project" value="UniProtKB-SubCell"/>
</dbReference>
<dbReference type="InterPro" id="IPR017664">
    <property type="entry name" value="AminoethylPonate_ABC_perm-1"/>
</dbReference>
<keyword evidence="8" id="KW-1185">Reference proteome</keyword>
<evidence type="ECO:0000256" key="3">
    <source>
        <dbReference type="ARBA" id="ARBA00022989"/>
    </source>
</evidence>
<comment type="caution">
    <text evidence="7">The sequence shown here is derived from an EMBL/GenBank/DDBJ whole genome shotgun (WGS) entry which is preliminary data.</text>
</comment>
<feature type="transmembrane region" description="Helical" evidence="5">
    <location>
        <begin position="156"/>
        <end position="177"/>
    </location>
</feature>
<keyword evidence="5" id="KW-0813">Transport</keyword>
<feature type="domain" description="ABC transmembrane type-1" evidence="6">
    <location>
        <begin position="354"/>
        <end position="549"/>
    </location>
</feature>
<feature type="domain" description="ABC transmembrane type-1" evidence="6">
    <location>
        <begin position="76"/>
        <end position="273"/>
    </location>
</feature>
<feature type="transmembrane region" description="Helical" evidence="5">
    <location>
        <begin position="426"/>
        <end position="452"/>
    </location>
</feature>
<feature type="transmembrane region" description="Helical" evidence="5">
    <location>
        <begin position="391"/>
        <end position="414"/>
    </location>
</feature>
<dbReference type="AlphaFoldDB" id="A0A512H5Q3"/>
<feature type="transmembrane region" description="Helical" evidence="5">
    <location>
        <begin position="529"/>
        <end position="549"/>
    </location>
</feature>
<dbReference type="PROSITE" id="PS50928">
    <property type="entry name" value="ABC_TM1"/>
    <property type="match status" value="2"/>
</dbReference>
<evidence type="ECO:0000256" key="2">
    <source>
        <dbReference type="ARBA" id="ARBA00022692"/>
    </source>
</evidence>
<feature type="transmembrane region" description="Helical" evidence="5">
    <location>
        <begin position="21"/>
        <end position="40"/>
    </location>
</feature>
<proteinExistence type="inferred from homology"/>
<dbReference type="NCBIfam" id="TIGR03262">
    <property type="entry name" value="PhnU2"/>
    <property type="match status" value="1"/>
</dbReference>
<reference evidence="7 8" key="1">
    <citation type="submission" date="2019-07" db="EMBL/GenBank/DDBJ databases">
        <title>Whole genome shotgun sequence of Rhodospirillum oryzae NBRC 107573.</title>
        <authorList>
            <person name="Hosoyama A."/>
            <person name="Uohara A."/>
            <person name="Ohji S."/>
            <person name="Ichikawa N."/>
        </authorList>
    </citation>
    <scope>NUCLEOTIDE SEQUENCE [LARGE SCALE GENOMIC DNA]</scope>
    <source>
        <strain evidence="7 8">NBRC 107573</strain>
    </source>
</reference>
<accession>A0A512H5Q3</accession>
<feature type="transmembrane region" description="Helical" evidence="5">
    <location>
        <begin position="358"/>
        <end position="379"/>
    </location>
</feature>
<evidence type="ECO:0000259" key="6">
    <source>
        <dbReference type="PROSITE" id="PS50928"/>
    </source>
</evidence>
<evidence type="ECO:0000256" key="4">
    <source>
        <dbReference type="ARBA" id="ARBA00023136"/>
    </source>
</evidence>
<organism evidence="7 8">
    <name type="scientific">Pararhodospirillum oryzae</name>
    <dbReference type="NCBI Taxonomy" id="478448"/>
    <lineage>
        <taxon>Bacteria</taxon>
        <taxon>Pseudomonadati</taxon>
        <taxon>Pseudomonadota</taxon>
        <taxon>Alphaproteobacteria</taxon>
        <taxon>Rhodospirillales</taxon>
        <taxon>Rhodospirillaceae</taxon>
        <taxon>Pararhodospirillum</taxon>
    </lineage>
</organism>
<feature type="transmembrane region" description="Helical" evidence="5">
    <location>
        <begin position="301"/>
        <end position="326"/>
    </location>
</feature>
<dbReference type="InterPro" id="IPR000515">
    <property type="entry name" value="MetI-like"/>
</dbReference>
<keyword evidence="3 5" id="KW-1133">Transmembrane helix</keyword>
<dbReference type="InterPro" id="IPR035906">
    <property type="entry name" value="MetI-like_sf"/>
</dbReference>
<protein>
    <recommendedName>
        <fullName evidence="6">ABC transmembrane type-1 domain-containing protein</fullName>
    </recommendedName>
</protein>
<dbReference type="RefSeq" id="WP_147162811.1">
    <property type="nucleotide sequence ID" value="NZ_BJZO01000016.1"/>
</dbReference>
<dbReference type="PANTHER" id="PTHR43496">
    <property type="entry name" value="PROTEIN LPLB"/>
    <property type="match status" value="1"/>
</dbReference>
<dbReference type="EMBL" id="BJZO01000016">
    <property type="protein sequence ID" value="GEO80761.1"/>
    <property type="molecule type" value="Genomic_DNA"/>
</dbReference>
<sequence>MTVQALDGRVAVRAGPDAETWVLRGALAALFLMMAVFILAPLGTMVHKSLTGADGAFVGFDNYAVYLRSHGLGRSLVHSLAIALGTTALVVPTAFFFAYGVMRSTVPGRAVFKTIALLPLLAPSLLPALSLVYLFGNQGLLKALVPGGTIYGPLGIMLGMSFYVFPHVFLILLAALAHADGRLYEAAEVLGAGRLRRFAVVTLPGVRYGLVSAVFVAFTLAITDFGVPKVIGGGYDVLATDIYKQVVGQQNFAMGAAVGMILLIPSALAFAADRLAQRRQAAAISARSQPFHPRPSPLRDAVLLMLCLGVSAAILGILGCAAWASLIRFWPYDLSLTLAHYDFTAVSPQGWRPYGNSLILASGTAVVGAGVIFAGAYLIERGRGLEVWRRALHAIAMIPLAVPGMVLGIAYIFFFNAPGNPLGGLYGTMAILIFCTVAHFYTVGHLTALAALKQIDPEYESVSASLRVPFWTTAFKVVVPVCLPAILEIALYLFVNALTTVSAVVFLYAPDTLVASIAVLNMDDVGDSAPAAALATLIFLTALAARLLFQGAVRGLLARSQAWRASGGG</sequence>
<comment type="subcellular location">
    <subcellularLocation>
        <location evidence="1 5">Cell membrane</location>
        <topology evidence="1 5">Multi-pass membrane protein</topology>
    </subcellularLocation>
</comment>
<evidence type="ECO:0000313" key="7">
    <source>
        <dbReference type="EMBL" id="GEO80761.1"/>
    </source>
</evidence>
<dbReference type="OrthoDB" id="7056428at2"/>
<dbReference type="SUPFAM" id="SSF161098">
    <property type="entry name" value="MetI-like"/>
    <property type="match status" value="2"/>
</dbReference>
<dbReference type="Gene3D" id="1.10.3720.10">
    <property type="entry name" value="MetI-like"/>
    <property type="match status" value="2"/>
</dbReference>
<dbReference type="CDD" id="cd06261">
    <property type="entry name" value="TM_PBP2"/>
    <property type="match status" value="2"/>
</dbReference>
<comment type="similarity">
    <text evidence="5">Belongs to the binding-protein-dependent transport system permease family.</text>
</comment>
<feature type="transmembrane region" description="Helical" evidence="5">
    <location>
        <begin position="198"/>
        <end position="222"/>
    </location>
</feature>
<evidence type="ECO:0000313" key="8">
    <source>
        <dbReference type="Proteomes" id="UP000321567"/>
    </source>
</evidence>